<evidence type="ECO:0000256" key="1">
    <source>
        <dbReference type="SAM" id="Coils"/>
    </source>
</evidence>
<dbReference type="InterPro" id="IPR041398">
    <property type="entry name" value="DdrB_dom"/>
</dbReference>
<feature type="domain" description="Phage-Barnase-EndoU-ColicinE5/D-RelE-like nuclease" evidence="4">
    <location>
        <begin position="1685"/>
        <end position="1776"/>
    </location>
</feature>
<sequence length="2009" mass="229164">MYCLEKFQRELAYFLDIDLRDLPKVQEILKAQGYTAVKKNDEIIELGSARQSFLEKIPADIAPSTFTKKEIEKLLTQFDNIENLTQHLNTRADSQARQELFHLLESTKNNPNIHYTKDSKDKYLKRFKDNDEHDPYFYLLITKDKDKTFITHLKTRDLNYLEKEILNAESIIKGADIIGDFRQQAGSAKHKSPTSTIDSTTNNLKWQQDGNVLRSVVELDNGEKLLLSKDRLENVYIQSNFKEQINSYDELILQESLEKFAKDELENKLARQIESISQFGENYPQFYHKAHEAIQHLLHTKSGQVQGAFYRDEIGDITLAWGEKGTGKSDGWGLAKIVEYHPEVLDKLDELVQNLPIVKENANRYQLENDMYKLSIRKDFEGQKENWILTAFEKDESIARRRTDLPSSQSEAEKTTSANATDIIPQKSSKAGIAKLDSAQIQSQMQKEAQAQEAMAESMAQTQAKRDELIAQKEARLGKNADEVPLHKGQDIPYKPLRDTSIVLNDELLPFEAEFAVVRLSDIKPNFDNSNTQGRLIKQESVIANIVNDFKPELMFYQEGGVNGVPIITRDGKVVSGNHRSEALKEIFTHNAETAREAYKKNAKDFLGVDLQDNEIIVRRLKENISDKQILQLAFSSNIGRESTMGEKALSTLSLYRQNIATLPKVLQSENVNELKSLVAKHIDKQGNGLNTFDTNLALLTSLARNGKNSNILQSLDSIKGNSEYKNKIINMYVDNAGSFYNLAHNPSFKSLEFRDILSDAMYYTARQNPTRELDYTHLISDIESFLNLAKDKEALKNALVLDSNKIENLTAQAFGLALAKFSRQENPSSALYECLKEAPKALELATQPTFFTQGKALSEVDIYDFLEYLINQGQVTQSQSALSSLMPRLRELRESIANPQSSVSKVESSIEATSQISQEIKDIIDSSPAKGRDMQIIGEANFTPQVVEYAHKNNKKVAIDKLSQAEAEQLGYKYPNDVRVTIDYSAINHTLNRHGAESALVKNSGQKAVDYGDIAEYRSIVKGADESLDSVDNMGTPVVVSYKQINGHFVVVEEIRKGQNELNFKTMFKQEGNYKDSESYKKTSQSSNATEGYEPTANSFALTKKGYKPDLPTLNNIIPQNSTKAQTEYFNPLTNEYEKIKEIKKLHTQDDILIRVMKVEGRNDYIEPLSNMSVSKEYLQKQTAQSLKENITQAILGNQTQLKTLQQGYNTYHLSSFQKEVLESALDIANNPTKLKEYKLQGLQKQLDNLNSNEAYHIEKGREYDKARYAKDREELEKEISALKGTESSLESATQKVESSDIIFTDKKGKEHTLTKEVQEQWRETFNLKSLDESYTPQLPQELQEAIGKEIKLTKGSLYKIVEKGREQYIPQIKETLEKPDFALKDSDDMLIIAKEIGDKQYFTSINLETNDYFISISNAPKKENILKNKVENGAEVVYQSPNAKSIFYTDTLLQEGKSPTNKIDSDIIPQMPKDNPQLVALQTKIQQLRQQIAESKNPDKEYLYQVFKPDEIIELEKQYFNQAMPQEYKELIQDFPRLYEQSLANELKTYAKDTDTIQEVTTQLLNDFKDKPFKNTAKHAELLLFNTLRDKAQELGFKEMDINTPSFKVAFGKFQARLKKGDIQDLSEHIATSSLRKNRLRIEQSLNIKPLAEFGTNYAEHYHSGESAIAKLLNEKQGQVSGAFYRKELGDIDLVWGDSNFGLKHILDKHGSEFKDIAKELDEIIQNGEVVKTHNGYNITLGDYKVGLNIGWNENGVKIGENKWVVTAFDNSKMQSEKQGSNSASFTKGETLPLNSSDIIPQQTLESTMQKFNYDERKAKDLLEWHKDSSPLTKDENGLPKAENMLESSNKILGETMTLKDRLLIDNKIKYSYLKEIAQDLPKPITKDDFLHLLKNKKYVNIQTPIKELEIEPFKAYEHLTQNSNKQNRIDISGAILPTLQNPLFITKDKKDTYYFYKPFKDEKGVLNIVSIAIPKSNRIRYKTSYIASRERMLKMINEYELVYEAF</sequence>
<dbReference type="Pfam" id="PF18812">
    <property type="entry name" value="PBECR3"/>
    <property type="match status" value="1"/>
</dbReference>
<proteinExistence type="predicted"/>
<feature type="domain" description="Phage-Barnase-EndoU-ColicinE5/D-RelE like nuclease 2" evidence="5">
    <location>
        <begin position="1323"/>
        <end position="1434"/>
    </location>
</feature>
<accession>A0A377JV85</accession>
<feature type="region of interest" description="Disordered" evidence="2">
    <location>
        <begin position="400"/>
        <end position="426"/>
    </location>
</feature>
<dbReference type="InterPro" id="IPR041301">
    <property type="entry name" value="PBECR3"/>
</dbReference>
<protein>
    <submittedName>
        <fullName evidence="7">Tetrahydrofolate dehydrogenase/cyclohydrolase, NAD(P)-binding domain protein</fullName>
    </submittedName>
</protein>
<keyword evidence="7" id="KW-0378">Hydrolase</keyword>
<dbReference type="EMBL" id="UGHZ01000002">
    <property type="protein sequence ID" value="STP13346.1"/>
    <property type="molecule type" value="Genomic_DNA"/>
</dbReference>
<dbReference type="Pfam" id="PF18810">
    <property type="entry name" value="PBECR2"/>
    <property type="match status" value="1"/>
</dbReference>
<feature type="coiled-coil region" evidence="1">
    <location>
        <begin position="1267"/>
        <end position="1294"/>
    </location>
</feature>
<reference evidence="7 8" key="1">
    <citation type="submission" date="2018-06" db="EMBL/GenBank/DDBJ databases">
        <authorList>
            <consortium name="Pathogen Informatics"/>
            <person name="Doyle S."/>
        </authorList>
    </citation>
    <scope>NUCLEOTIDE SEQUENCE [LARGE SCALE GENOMIC DNA]</scope>
    <source>
        <strain evidence="7 8">NCTC12221</strain>
    </source>
</reference>
<dbReference type="Pfam" id="PF18809">
    <property type="entry name" value="PBECR1"/>
    <property type="match status" value="2"/>
</dbReference>
<feature type="domain" description="DdrB-like" evidence="3">
    <location>
        <begin position="512"/>
        <end position="621"/>
    </location>
</feature>
<dbReference type="GO" id="GO:0016787">
    <property type="term" value="F:hydrolase activity"/>
    <property type="evidence" value="ECO:0007669"/>
    <property type="project" value="UniProtKB-KW"/>
</dbReference>
<evidence type="ECO:0000259" key="5">
    <source>
        <dbReference type="Pfam" id="PF18810"/>
    </source>
</evidence>
<name>A0A377JV85_9HELI</name>
<feature type="domain" description="Phage-Barnase-EndoU-ColicinE5/D-RelE like nuclease 3" evidence="6">
    <location>
        <begin position="957"/>
        <end position="1077"/>
    </location>
</feature>
<evidence type="ECO:0000313" key="8">
    <source>
        <dbReference type="Proteomes" id="UP000255335"/>
    </source>
</evidence>
<evidence type="ECO:0000256" key="2">
    <source>
        <dbReference type="SAM" id="MobiDB-lite"/>
    </source>
</evidence>
<feature type="compositionally biased region" description="Polar residues" evidence="2">
    <location>
        <begin position="405"/>
        <end position="420"/>
    </location>
</feature>
<dbReference type="RefSeq" id="WP_258554220.1">
    <property type="nucleotide sequence ID" value="NZ_UGHZ01000002.1"/>
</dbReference>
<dbReference type="InterPro" id="IPR041092">
    <property type="entry name" value="PBECR1"/>
</dbReference>
<evidence type="ECO:0000259" key="6">
    <source>
        <dbReference type="Pfam" id="PF18812"/>
    </source>
</evidence>
<keyword evidence="1" id="KW-0175">Coiled coil</keyword>
<dbReference type="Proteomes" id="UP000255335">
    <property type="component" value="Unassembled WGS sequence"/>
</dbReference>
<evidence type="ECO:0000259" key="3">
    <source>
        <dbReference type="Pfam" id="PF18763"/>
    </source>
</evidence>
<feature type="domain" description="Phage-Barnase-EndoU-ColicinE5/D-RelE-like nuclease" evidence="4">
    <location>
        <begin position="308"/>
        <end position="396"/>
    </location>
</feature>
<evidence type="ECO:0000259" key="4">
    <source>
        <dbReference type="Pfam" id="PF18809"/>
    </source>
</evidence>
<feature type="compositionally biased region" description="Polar residues" evidence="2">
    <location>
        <begin position="1083"/>
        <end position="1095"/>
    </location>
</feature>
<dbReference type="InterPro" id="IPR041110">
    <property type="entry name" value="PBECR2"/>
</dbReference>
<gene>
    <name evidence="7" type="ORF">NCTC12221_01419</name>
</gene>
<feature type="region of interest" description="Disordered" evidence="2">
    <location>
        <begin position="1076"/>
        <end position="1095"/>
    </location>
</feature>
<evidence type="ECO:0000313" key="7">
    <source>
        <dbReference type="EMBL" id="STP13346.1"/>
    </source>
</evidence>
<dbReference type="Pfam" id="PF18763">
    <property type="entry name" value="ddrB-ParB"/>
    <property type="match status" value="1"/>
</dbReference>
<organism evidence="7 8">
    <name type="scientific">Helicobacter cinaedi</name>
    <dbReference type="NCBI Taxonomy" id="213"/>
    <lineage>
        <taxon>Bacteria</taxon>
        <taxon>Pseudomonadati</taxon>
        <taxon>Campylobacterota</taxon>
        <taxon>Epsilonproteobacteria</taxon>
        <taxon>Campylobacterales</taxon>
        <taxon>Helicobacteraceae</taxon>
        <taxon>Helicobacter</taxon>
    </lineage>
</organism>